<gene>
    <name evidence="1" type="ORF">SNEC2469_LOCUS9694</name>
</gene>
<accession>A0A812Q5Q0</accession>
<comment type="caution">
    <text evidence="1">The sequence shown here is derived from an EMBL/GenBank/DDBJ whole genome shotgun (WGS) entry which is preliminary data.</text>
</comment>
<reference evidence="1" key="1">
    <citation type="submission" date="2021-02" db="EMBL/GenBank/DDBJ databases">
        <authorList>
            <person name="Dougan E. K."/>
            <person name="Rhodes N."/>
            <person name="Thang M."/>
            <person name="Chan C."/>
        </authorList>
    </citation>
    <scope>NUCLEOTIDE SEQUENCE</scope>
</reference>
<protein>
    <submittedName>
        <fullName evidence="1">Uncharacterized protein</fullName>
    </submittedName>
</protein>
<evidence type="ECO:0000313" key="1">
    <source>
        <dbReference type="EMBL" id="CAE7365458.1"/>
    </source>
</evidence>
<dbReference type="OrthoDB" id="10623891at2759"/>
<dbReference type="Proteomes" id="UP000601435">
    <property type="component" value="Unassembled WGS sequence"/>
</dbReference>
<keyword evidence="2" id="KW-1185">Reference proteome</keyword>
<organism evidence="1 2">
    <name type="scientific">Symbiodinium necroappetens</name>
    <dbReference type="NCBI Taxonomy" id="1628268"/>
    <lineage>
        <taxon>Eukaryota</taxon>
        <taxon>Sar</taxon>
        <taxon>Alveolata</taxon>
        <taxon>Dinophyceae</taxon>
        <taxon>Suessiales</taxon>
        <taxon>Symbiodiniaceae</taxon>
        <taxon>Symbiodinium</taxon>
    </lineage>
</organism>
<dbReference type="EMBL" id="CAJNJA010015663">
    <property type="protein sequence ID" value="CAE7365458.1"/>
    <property type="molecule type" value="Genomic_DNA"/>
</dbReference>
<proteinExistence type="predicted"/>
<dbReference type="AlphaFoldDB" id="A0A812Q5Q0"/>
<evidence type="ECO:0000313" key="2">
    <source>
        <dbReference type="Proteomes" id="UP000601435"/>
    </source>
</evidence>
<name>A0A812Q5Q0_9DINO</name>
<feature type="non-terminal residue" evidence="1">
    <location>
        <position position="1"/>
    </location>
</feature>
<sequence>MTAFEPAMRLDLVSDLDRSMGHEKYHRDAANMLIVGLCFQPLPTCNHPLVCDLSPDTLWPALGERCRELLWKRFVPWLSHLMRSVRRLNPCRATSLRDEALLQYLPVICVTATSDHAILLERFAHAHMTAFEPAMCLDLASDADRSMDREKYHRHAVNMLIKLLQRAGAKTIAQLSAGRTALRNKIRDQTVVLCKEDFNNSL</sequence>